<proteinExistence type="predicted"/>
<comment type="caution">
    <text evidence="1">The sequence shown here is derived from an EMBL/GenBank/DDBJ whole genome shotgun (WGS) entry which is preliminary data.</text>
</comment>
<dbReference type="AlphaFoldDB" id="A0AAV5HGK8"/>
<protein>
    <submittedName>
        <fullName evidence="1">Uncharacterized protein</fullName>
    </submittedName>
</protein>
<sequence>MLVVTAFKCGERERALVLVQVVACDCRNLSYSNCFTPGLSMAMG</sequence>
<dbReference type="Proteomes" id="UP001054252">
    <property type="component" value="Unassembled WGS sequence"/>
</dbReference>
<reference evidence="1 2" key="1">
    <citation type="journal article" date="2021" name="Commun. Biol.">
        <title>The genome of Shorea leprosula (Dipterocarpaceae) highlights the ecological relevance of drought in aseasonal tropical rainforests.</title>
        <authorList>
            <person name="Ng K.K.S."/>
            <person name="Kobayashi M.J."/>
            <person name="Fawcett J.A."/>
            <person name="Hatakeyama M."/>
            <person name="Paape T."/>
            <person name="Ng C.H."/>
            <person name="Ang C.C."/>
            <person name="Tnah L.H."/>
            <person name="Lee C.T."/>
            <person name="Nishiyama T."/>
            <person name="Sese J."/>
            <person name="O'Brien M.J."/>
            <person name="Copetti D."/>
            <person name="Mohd Noor M.I."/>
            <person name="Ong R.C."/>
            <person name="Putra M."/>
            <person name="Sireger I.Z."/>
            <person name="Indrioko S."/>
            <person name="Kosugi Y."/>
            <person name="Izuno A."/>
            <person name="Isagi Y."/>
            <person name="Lee S.L."/>
            <person name="Shimizu K.K."/>
        </authorList>
    </citation>
    <scope>NUCLEOTIDE SEQUENCE [LARGE SCALE GENOMIC DNA]</scope>
    <source>
        <strain evidence="1">214</strain>
    </source>
</reference>
<keyword evidence="2" id="KW-1185">Reference proteome</keyword>
<name>A0AAV5HGK8_9ROSI</name>
<gene>
    <name evidence="1" type="ORF">SLEP1_g2264</name>
</gene>
<organism evidence="1 2">
    <name type="scientific">Rubroshorea leprosula</name>
    <dbReference type="NCBI Taxonomy" id="152421"/>
    <lineage>
        <taxon>Eukaryota</taxon>
        <taxon>Viridiplantae</taxon>
        <taxon>Streptophyta</taxon>
        <taxon>Embryophyta</taxon>
        <taxon>Tracheophyta</taxon>
        <taxon>Spermatophyta</taxon>
        <taxon>Magnoliopsida</taxon>
        <taxon>eudicotyledons</taxon>
        <taxon>Gunneridae</taxon>
        <taxon>Pentapetalae</taxon>
        <taxon>rosids</taxon>
        <taxon>malvids</taxon>
        <taxon>Malvales</taxon>
        <taxon>Dipterocarpaceae</taxon>
        <taxon>Rubroshorea</taxon>
    </lineage>
</organism>
<accession>A0AAV5HGK8</accession>
<dbReference type="EMBL" id="BPVZ01000002">
    <property type="protein sequence ID" value="GKU87938.1"/>
    <property type="molecule type" value="Genomic_DNA"/>
</dbReference>
<evidence type="ECO:0000313" key="2">
    <source>
        <dbReference type="Proteomes" id="UP001054252"/>
    </source>
</evidence>
<evidence type="ECO:0000313" key="1">
    <source>
        <dbReference type="EMBL" id="GKU87938.1"/>
    </source>
</evidence>